<evidence type="ECO:0000259" key="3">
    <source>
        <dbReference type="PROSITE" id="PS51203"/>
    </source>
</evidence>
<protein>
    <recommendedName>
        <fullName evidence="3">CS domain-containing protein</fullName>
    </recommendedName>
</protein>
<evidence type="ECO:0000313" key="5">
    <source>
        <dbReference type="Proteomes" id="UP001212152"/>
    </source>
</evidence>
<dbReference type="EMBL" id="JADGJQ010000010">
    <property type="protein sequence ID" value="KAJ3181993.1"/>
    <property type="molecule type" value="Genomic_DNA"/>
</dbReference>
<sequence>MMTATSTTITPEVLWAQRTDEVFLTINVADLAQPKIDLTATGLTFSGTAQGKEYKLDLEFFKEVDVEKSKQNITLRNITLVIAKKTTGEEYWPRLTKEKGRYHWLKTNFDLWKDEDDEDDEAKQPGMDGLDFSQFQGMGGMGGMGGMPGMEGLAGAMGGMGGMGGMEGMNFDGAEAEGDSDDDEELPPLEATEK</sequence>
<organism evidence="4 5">
    <name type="scientific">Geranomyces variabilis</name>
    <dbReference type="NCBI Taxonomy" id="109894"/>
    <lineage>
        <taxon>Eukaryota</taxon>
        <taxon>Fungi</taxon>
        <taxon>Fungi incertae sedis</taxon>
        <taxon>Chytridiomycota</taxon>
        <taxon>Chytridiomycota incertae sedis</taxon>
        <taxon>Chytridiomycetes</taxon>
        <taxon>Spizellomycetales</taxon>
        <taxon>Powellomycetaceae</taxon>
        <taxon>Geranomyces</taxon>
    </lineage>
</organism>
<dbReference type="GO" id="GO:0005634">
    <property type="term" value="C:nucleus"/>
    <property type="evidence" value="ECO:0007669"/>
    <property type="project" value="TreeGrafter"/>
</dbReference>
<dbReference type="InterPro" id="IPR045250">
    <property type="entry name" value="p23-like"/>
</dbReference>
<keyword evidence="5" id="KW-1185">Reference proteome</keyword>
<dbReference type="GO" id="GO:0051879">
    <property type="term" value="F:Hsp90 protein binding"/>
    <property type="evidence" value="ECO:0007669"/>
    <property type="project" value="InterPro"/>
</dbReference>
<feature type="compositionally biased region" description="Acidic residues" evidence="2">
    <location>
        <begin position="174"/>
        <end position="187"/>
    </location>
</feature>
<evidence type="ECO:0000256" key="2">
    <source>
        <dbReference type="SAM" id="MobiDB-lite"/>
    </source>
</evidence>
<proteinExistence type="inferred from homology"/>
<dbReference type="PANTHER" id="PTHR22932">
    <property type="entry name" value="TELOMERASE-BINDING PROTEIN P23 HSP90 CO-CHAPERONE"/>
    <property type="match status" value="1"/>
</dbReference>
<accession>A0AAD5TQM7</accession>
<comment type="caution">
    <text evidence="4">The sequence shown here is derived from an EMBL/GenBank/DDBJ whole genome shotgun (WGS) entry which is preliminary data.</text>
</comment>
<dbReference type="CDD" id="cd06465">
    <property type="entry name" value="p23_hB-ind1_like"/>
    <property type="match status" value="1"/>
</dbReference>
<dbReference type="PANTHER" id="PTHR22932:SF1">
    <property type="entry name" value="CO-CHAPERONE PROTEIN DAF-41"/>
    <property type="match status" value="1"/>
</dbReference>
<feature type="region of interest" description="Disordered" evidence="2">
    <location>
        <begin position="166"/>
        <end position="194"/>
    </location>
</feature>
<dbReference type="Gene3D" id="2.60.40.790">
    <property type="match status" value="1"/>
</dbReference>
<feature type="domain" description="CS" evidence="3">
    <location>
        <begin position="8"/>
        <end position="96"/>
    </location>
</feature>
<dbReference type="AlphaFoldDB" id="A0AAD5TQM7"/>
<dbReference type="Pfam" id="PF04969">
    <property type="entry name" value="CS"/>
    <property type="match status" value="1"/>
</dbReference>
<gene>
    <name evidence="4" type="ORF">HDU87_000331</name>
</gene>
<dbReference type="PROSITE" id="PS51203">
    <property type="entry name" value="CS"/>
    <property type="match status" value="1"/>
</dbReference>
<evidence type="ECO:0000313" key="4">
    <source>
        <dbReference type="EMBL" id="KAJ3181993.1"/>
    </source>
</evidence>
<reference evidence="4" key="1">
    <citation type="submission" date="2020-05" db="EMBL/GenBank/DDBJ databases">
        <title>Phylogenomic resolution of chytrid fungi.</title>
        <authorList>
            <person name="Stajich J.E."/>
            <person name="Amses K."/>
            <person name="Simmons R."/>
            <person name="Seto K."/>
            <person name="Myers J."/>
            <person name="Bonds A."/>
            <person name="Quandt C.A."/>
            <person name="Barry K."/>
            <person name="Liu P."/>
            <person name="Grigoriev I."/>
            <person name="Longcore J.E."/>
            <person name="James T.Y."/>
        </authorList>
    </citation>
    <scope>NUCLEOTIDE SEQUENCE</scope>
    <source>
        <strain evidence="4">JEL0379</strain>
    </source>
</reference>
<dbReference type="GO" id="GO:0005829">
    <property type="term" value="C:cytosol"/>
    <property type="evidence" value="ECO:0007669"/>
    <property type="project" value="TreeGrafter"/>
</dbReference>
<name>A0AAD5TQM7_9FUNG</name>
<comment type="similarity">
    <text evidence="1">Belongs to the p23/wos2 family.</text>
</comment>
<dbReference type="Proteomes" id="UP001212152">
    <property type="component" value="Unassembled WGS sequence"/>
</dbReference>
<dbReference type="GO" id="GO:0006457">
    <property type="term" value="P:protein folding"/>
    <property type="evidence" value="ECO:0007669"/>
    <property type="project" value="TreeGrafter"/>
</dbReference>
<dbReference type="InterPro" id="IPR007052">
    <property type="entry name" value="CS_dom"/>
</dbReference>
<dbReference type="FunFam" id="2.60.40.790:FF:000013">
    <property type="entry name" value="Very-long-chain (3R)-3-hydroxyacyl-CoA dehydratase"/>
    <property type="match status" value="1"/>
</dbReference>
<dbReference type="GO" id="GO:0051131">
    <property type="term" value="P:chaperone-mediated protein complex assembly"/>
    <property type="evidence" value="ECO:0007669"/>
    <property type="project" value="TreeGrafter"/>
</dbReference>
<evidence type="ECO:0000256" key="1">
    <source>
        <dbReference type="ARBA" id="ARBA00025733"/>
    </source>
</evidence>
<dbReference type="GO" id="GO:0051087">
    <property type="term" value="F:protein-folding chaperone binding"/>
    <property type="evidence" value="ECO:0007669"/>
    <property type="project" value="TreeGrafter"/>
</dbReference>
<dbReference type="InterPro" id="IPR008978">
    <property type="entry name" value="HSP20-like_chaperone"/>
</dbReference>
<dbReference type="SUPFAM" id="SSF49764">
    <property type="entry name" value="HSP20-like chaperones"/>
    <property type="match status" value="1"/>
</dbReference>